<dbReference type="RefSeq" id="WP_379594129.1">
    <property type="nucleotide sequence ID" value="NZ_JBHTKK010000032.1"/>
</dbReference>
<reference evidence="3" key="1">
    <citation type="journal article" date="2019" name="Int. J. Syst. Evol. Microbiol.">
        <title>The Global Catalogue of Microorganisms (GCM) 10K type strain sequencing project: providing services to taxonomists for standard genome sequencing and annotation.</title>
        <authorList>
            <consortium name="The Broad Institute Genomics Platform"/>
            <consortium name="The Broad Institute Genome Sequencing Center for Infectious Disease"/>
            <person name="Wu L."/>
            <person name="Ma J."/>
        </authorList>
    </citation>
    <scope>NUCLEOTIDE SEQUENCE [LARGE SCALE GENOMIC DNA]</scope>
    <source>
        <strain evidence="3">CCUG 56608</strain>
    </source>
</reference>
<feature type="transmembrane region" description="Helical" evidence="1">
    <location>
        <begin position="6"/>
        <end position="33"/>
    </location>
</feature>
<dbReference type="Proteomes" id="UP001597041">
    <property type="component" value="Unassembled WGS sequence"/>
</dbReference>
<evidence type="ECO:0000256" key="1">
    <source>
        <dbReference type="SAM" id="Phobius"/>
    </source>
</evidence>
<name>A0ABW3NKA4_9BACI</name>
<evidence type="ECO:0008006" key="4">
    <source>
        <dbReference type="Google" id="ProtNLM"/>
    </source>
</evidence>
<evidence type="ECO:0000313" key="3">
    <source>
        <dbReference type="Proteomes" id="UP001597041"/>
    </source>
</evidence>
<protein>
    <recommendedName>
        <fullName evidence="4">Glycine zipper family protein</fullName>
    </recommendedName>
</protein>
<keyword evidence="1" id="KW-1133">Transmembrane helix</keyword>
<keyword evidence="3" id="KW-1185">Reference proteome</keyword>
<sequence length="50" mass="4928">MIVGGLMCLGIGIGLFTGNVAAGAMIGIGLGLVGEAVFQKFGKESEGEDV</sequence>
<organism evidence="2 3">
    <name type="scientific">Oceanobacillus locisalsi</name>
    <dbReference type="NCBI Taxonomy" id="546107"/>
    <lineage>
        <taxon>Bacteria</taxon>
        <taxon>Bacillati</taxon>
        <taxon>Bacillota</taxon>
        <taxon>Bacilli</taxon>
        <taxon>Bacillales</taxon>
        <taxon>Bacillaceae</taxon>
        <taxon>Oceanobacillus</taxon>
    </lineage>
</organism>
<keyword evidence="1" id="KW-0472">Membrane</keyword>
<comment type="caution">
    <text evidence="2">The sequence shown here is derived from an EMBL/GenBank/DDBJ whole genome shotgun (WGS) entry which is preliminary data.</text>
</comment>
<evidence type="ECO:0000313" key="2">
    <source>
        <dbReference type="EMBL" id="MFD1067959.1"/>
    </source>
</evidence>
<keyword evidence="1" id="KW-0812">Transmembrane</keyword>
<gene>
    <name evidence="2" type="ORF">ACFQ19_18335</name>
</gene>
<accession>A0ABW3NKA4</accession>
<dbReference type="EMBL" id="JBHTKK010000032">
    <property type="protein sequence ID" value="MFD1067959.1"/>
    <property type="molecule type" value="Genomic_DNA"/>
</dbReference>
<proteinExistence type="predicted"/>